<dbReference type="AlphaFoldDB" id="A0A934WTT4"/>
<dbReference type="Proteomes" id="UP000633365">
    <property type="component" value="Unassembled WGS sequence"/>
</dbReference>
<proteinExistence type="predicted"/>
<keyword evidence="4" id="KW-1185">Reference proteome</keyword>
<feature type="chain" id="PRO_5038592555" evidence="2">
    <location>
        <begin position="23"/>
        <end position="646"/>
    </location>
</feature>
<feature type="region of interest" description="Disordered" evidence="1">
    <location>
        <begin position="600"/>
        <end position="646"/>
    </location>
</feature>
<feature type="compositionally biased region" description="Gly residues" evidence="1">
    <location>
        <begin position="609"/>
        <end position="619"/>
    </location>
</feature>
<accession>A0A934WTT4</accession>
<comment type="caution">
    <text evidence="3">The sequence shown here is derived from an EMBL/GenBank/DDBJ whole genome shotgun (WGS) entry which is preliminary data.</text>
</comment>
<evidence type="ECO:0000256" key="2">
    <source>
        <dbReference type="SAM" id="SignalP"/>
    </source>
</evidence>
<dbReference type="EMBL" id="JAEQMG010000150">
    <property type="protein sequence ID" value="MBK6089766.1"/>
    <property type="molecule type" value="Genomic_DNA"/>
</dbReference>
<dbReference type="RefSeq" id="WP_201428474.1">
    <property type="nucleotide sequence ID" value="NZ_JAEQMG010000150.1"/>
</dbReference>
<protein>
    <submittedName>
        <fullName evidence="3">Carbohydrate-binding domain-containing protein</fullName>
    </submittedName>
</protein>
<evidence type="ECO:0000256" key="1">
    <source>
        <dbReference type="SAM" id="MobiDB-lite"/>
    </source>
</evidence>
<evidence type="ECO:0000313" key="4">
    <source>
        <dbReference type="Proteomes" id="UP000633365"/>
    </source>
</evidence>
<dbReference type="Pfam" id="PF14262">
    <property type="entry name" value="Cthe_2159"/>
    <property type="match status" value="1"/>
</dbReference>
<sequence>MKKRIMCAIISAMLIASFTACSTQGGSGSQTSTADTAANKSAAASDEIKDGEYDLSFSQRDADSSYDESAAAKITFTDTSAESSSGSAEVSGTTVTIKSEGTYVVSGGCKDGKIVVDADEKAKVQVVFNGIDLTSSGSPFVVKSADKVFITLADGSENTVSDGSSYTDTVGETNVDAAIFSKEDLSINGSGKLTVNGNYKHGILSKDDLVVAGGTVSVKAVSTGVEGKDSLKIKDADLTVEAGSDAIRATNTEDTASKGFVYIQSGKLTLTSENDAIQSSSLLRVDGGDFNITTGGGSESGKTHTEENFGRGGRMQMFSSNSDSTDTDSAKGLKSADAIKINGGTININSSDDALHSNNSLTVDGGELKISSGDDGLHSDTTLTINSGKIDISKSYEGIESGEITMNDGTVIVTSSDDGFNAAGGNNGTERQGMFDSDSSKVLTINGGYVYVDANGDGLDSNGVLKINGGTILVNGPSNDGNGALDSGSSCEVSGGTIIAIGSSGMAESLTANGQCSIMTDIDSQAANTTVALTDSEGNVLASINSTKQFNNVVVSTPSIKKGESYKLVCGGTVDGADSYGFADSGKVSGGTTAAEMTMDSESYSNGGSRMGGGMGGMRGNMQPPDGDNGNGMQPPDGNMQNKPQF</sequence>
<name>A0A934WTT4_9FIRM</name>
<organism evidence="3 4">
    <name type="scientific">Ruminococcus difficilis</name>
    <dbReference type="NCBI Taxonomy" id="2763069"/>
    <lineage>
        <taxon>Bacteria</taxon>
        <taxon>Bacillati</taxon>
        <taxon>Bacillota</taxon>
        <taxon>Clostridia</taxon>
        <taxon>Eubacteriales</taxon>
        <taxon>Oscillospiraceae</taxon>
        <taxon>Ruminococcus</taxon>
    </lineage>
</organism>
<keyword evidence="2" id="KW-0732">Signal</keyword>
<evidence type="ECO:0000313" key="3">
    <source>
        <dbReference type="EMBL" id="MBK6089766.1"/>
    </source>
</evidence>
<reference evidence="3" key="1">
    <citation type="submission" date="2021-01" db="EMBL/GenBank/DDBJ databases">
        <title>Genome public.</title>
        <authorList>
            <person name="Liu C."/>
            <person name="Sun Q."/>
        </authorList>
    </citation>
    <scope>NUCLEOTIDE SEQUENCE</scope>
    <source>
        <strain evidence="3">M6</strain>
    </source>
</reference>
<dbReference type="PROSITE" id="PS51257">
    <property type="entry name" value="PROKAR_LIPOPROTEIN"/>
    <property type="match status" value="1"/>
</dbReference>
<feature type="signal peptide" evidence="2">
    <location>
        <begin position="1"/>
        <end position="22"/>
    </location>
</feature>
<feature type="region of interest" description="Disordered" evidence="1">
    <location>
        <begin position="293"/>
        <end position="315"/>
    </location>
</feature>
<gene>
    <name evidence="3" type="ORF">JKK62_14135</name>
</gene>
<dbReference type="InterPro" id="IPR025584">
    <property type="entry name" value="Cthe_2159"/>
</dbReference>